<feature type="transmembrane region" description="Helical" evidence="6">
    <location>
        <begin position="405"/>
        <end position="422"/>
    </location>
</feature>
<keyword evidence="6" id="KW-0592">Phosphate transport</keyword>
<comment type="subcellular location">
    <subcellularLocation>
        <location evidence="1 6">Membrane</location>
        <topology evidence="1 6">Multi-pass membrane protein</topology>
    </subcellularLocation>
</comment>
<dbReference type="GO" id="GO:0016020">
    <property type="term" value="C:membrane"/>
    <property type="evidence" value="ECO:0007669"/>
    <property type="project" value="UniProtKB-SubCell"/>
</dbReference>
<keyword evidence="4 6" id="KW-1133">Transmembrane helix</keyword>
<evidence type="ECO:0000256" key="3">
    <source>
        <dbReference type="ARBA" id="ARBA00022692"/>
    </source>
</evidence>
<feature type="transmembrane region" description="Helical" evidence="6">
    <location>
        <begin position="382"/>
        <end position="399"/>
    </location>
</feature>
<feature type="transmembrane region" description="Helical" evidence="6">
    <location>
        <begin position="198"/>
        <end position="216"/>
    </location>
</feature>
<evidence type="ECO:0000256" key="4">
    <source>
        <dbReference type="ARBA" id="ARBA00022989"/>
    </source>
</evidence>
<dbReference type="GO" id="GO:0005315">
    <property type="term" value="F:phosphate transmembrane transporter activity"/>
    <property type="evidence" value="ECO:0007669"/>
    <property type="project" value="InterPro"/>
</dbReference>
<gene>
    <name evidence="7" type="ORF">SAMN06297251_12111</name>
</gene>
<feature type="transmembrane region" description="Helical" evidence="6">
    <location>
        <begin position="296"/>
        <end position="314"/>
    </location>
</feature>
<evidence type="ECO:0000256" key="1">
    <source>
        <dbReference type="ARBA" id="ARBA00004141"/>
    </source>
</evidence>
<evidence type="ECO:0000256" key="6">
    <source>
        <dbReference type="RuleBase" id="RU363058"/>
    </source>
</evidence>
<feature type="transmembrane region" description="Helical" evidence="6">
    <location>
        <begin position="89"/>
        <end position="108"/>
    </location>
</feature>
<sequence length="503" mass="51686">MAKSALDKDLQKVVQLEEATHSAGLSFVVPGLTITFLFGAAILGGVSFGAGPLTTLVVIASLIAGYMALNVGANDVANNMGPAVGSRALTLSGALAIAAVCEAAGALIAGGDVVGTISRGLVRAEVSFAVLDFVFVMMAAFLAAGMWIHLATFLGAPVSTTHAIVGGVVGSAVAAAGVSAVIWPVLGTIVASWVVSPALGGGIAALLLLVIDKLVVEREDRVAAARRVVPLLVGLMAGIFSIYLMQKGLARIWHPGAGLMALGGAVVFVLGTFSSKPWVARRAKTLAESGRSISRLFVPPLIFSTALLSFAHGANDVANAVGPLAAIVDAASHGIAARDAVVLPFWVLLIGGIGIAVGLSLFGPRVIRTVGEKITKMNEIRAFCVALSAAITVLVASGLGLPVSSTHIAVGAIFGVGFLREYKTNRGIPNPGVQPRSAFLKTSRLNQTPEEAVENFQKRERRRLVRRRHVLGIVAAWVVTVPASALLSALLYGLMRMAALVAG</sequence>
<accession>A0A1W2E5R2</accession>
<keyword evidence="3 6" id="KW-0812">Transmembrane</keyword>
<keyword evidence="8" id="KW-1185">Reference proteome</keyword>
<protein>
    <recommendedName>
        <fullName evidence="6">Phosphate transporter</fullName>
    </recommendedName>
</protein>
<feature type="transmembrane region" description="Helical" evidence="6">
    <location>
        <begin position="21"/>
        <end position="43"/>
    </location>
</feature>
<dbReference type="STRING" id="937218.SAMN06297251_12111"/>
<dbReference type="PANTHER" id="PTHR11101">
    <property type="entry name" value="PHOSPHATE TRANSPORTER"/>
    <property type="match status" value="1"/>
</dbReference>
<evidence type="ECO:0000256" key="2">
    <source>
        <dbReference type="ARBA" id="ARBA00022448"/>
    </source>
</evidence>
<dbReference type="Proteomes" id="UP000192656">
    <property type="component" value="Unassembled WGS sequence"/>
</dbReference>
<feature type="transmembrane region" description="Helical" evidence="6">
    <location>
        <begin position="163"/>
        <end position="186"/>
    </location>
</feature>
<dbReference type="RefSeq" id="WP_084411920.1">
    <property type="nucleotide sequence ID" value="NZ_FWXR01000021.1"/>
</dbReference>
<dbReference type="Pfam" id="PF01384">
    <property type="entry name" value="PHO4"/>
    <property type="match status" value="1"/>
</dbReference>
<evidence type="ECO:0000313" key="8">
    <source>
        <dbReference type="Proteomes" id="UP000192656"/>
    </source>
</evidence>
<evidence type="ECO:0000256" key="5">
    <source>
        <dbReference type="ARBA" id="ARBA00023136"/>
    </source>
</evidence>
<feature type="transmembrane region" description="Helical" evidence="6">
    <location>
        <begin position="343"/>
        <end position="362"/>
    </location>
</feature>
<dbReference type="GO" id="GO:0035435">
    <property type="term" value="P:phosphate ion transmembrane transport"/>
    <property type="evidence" value="ECO:0007669"/>
    <property type="project" value="TreeGrafter"/>
</dbReference>
<reference evidence="7 8" key="1">
    <citation type="submission" date="2017-04" db="EMBL/GenBank/DDBJ databases">
        <authorList>
            <person name="Afonso C.L."/>
            <person name="Miller P.J."/>
            <person name="Scott M.A."/>
            <person name="Spackman E."/>
            <person name="Goraichik I."/>
            <person name="Dimitrov K.M."/>
            <person name="Suarez D.L."/>
            <person name="Swayne D.E."/>
        </authorList>
    </citation>
    <scope>NUCLEOTIDE SEQUENCE [LARGE SCALE GENOMIC DNA]</scope>
    <source>
        <strain evidence="7 8">CGMCC 1.10972</strain>
    </source>
</reference>
<evidence type="ECO:0000313" key="7">
    <source>
        <dbReference type="EMBL" id="SMD04656.1"/>
    </source>
</evidence>
<dbReference type="OrthoDB" id="9779554at2"/>
<feature type="transmembrane region" description="Helical" evidence="6">
    <location>
        <begin position="128"/>
        <end position="151"/>
    </location>
</feature>
<dbReference type="AlphaFoldDB" id="A0A1W2E5R2"/>
<dbReference type="InterPro" id="IPR001204">
    <property type="entry name" value="Phos_transporter"/>
</dbReference>
<comment type="similarity">
    <text evidence="6">Belongs to the inorganic phosphate transporter (PiT) (TC 2.A.20) family.</text>
</comment>
<proteinExistence type="inferred from homology"/>
<dbReference type="EMBL" id="FWXR01000021">
    <property type="protein sequence ID" value="SMD04656.1"/>
    <property type="molecule type" value="Genomic_DNA"/>
</dbReference>
<feature type="transmembrane region" description="Helical" evidence="6">
    <location>
        <begin position="252"/>
        <end position="275"/>
    </location>
</feature>
<organism evidence="7 8">
    <name type="scientific">Fulvimarina manganoxydans</name>
    <dbReference type="NCBI Taxonomy" id="937218"/>
    <lineage>
        <taxon>Bacteria</taxon>
        <taxon>Pseudomonadati</taxon>
        <taxon>Pseudomonadota</taxon>
        <taxon>Alphaproteobacteria</taxon>
        <taxon>Hyphomicrobiales</taxon>
        <taxon>Aurantimonadaceae</taxon>
        <taxon>Fulvimarina</taxon>
    </lineage>
</organism>
<feature type="transmembrane region" description="Helical" evidence="6">
    <location>
        <begin position="470"/>
        <end position="495"/>
    </location>
</feature>
<keyword evidence="2 6" id="KW-0813">Transport</keyword>
<feature type="transmembrane region" description="Helical" evidence="6">
    <location>
        <begin position="228"/>
        <end position="246"/>
    </location>
</feature>
<keyword evidence="5 6" id="KW-0472">Membrane</keyword>
<name>A0A1W2E5R2_9HYPH</name>
<feature type="transmembrane region" description="Helical" evidence="6">
    <location>
        <begin position="49"/>
        <end position="69"/>
    </location>
</feature>
<dbReference type="PANTHER" id="PTHR11101:SF80">
    <property type="entry name" value="PHOSPHATE TRANSPORTER"/>
    <property type="match status" value="1"/>
</dbReference>